<feature type="region of interest" description="Disordered" evidence="13">
    <location>
        <begin position="55"/>
        <end position="345"/>
    </location>
</feature>
<dbReference type="PROSITE" id="PS01176">
    <property type="entry name" value="IF2"/>
    <property type="match status" value="1"/>
</dbReference>
<keyword evidence="6 10" id="KW-0547">Nucleotide-binding</keyword>
<dbReference type="HAMAP" id="MF_00100_B">
    <property type="entry name" value="IF_2_B"/>
    <property type="match status" value="1"/>
</dbReference>
<organism evidence="15 16">
    <name type="scientific">Natronogracilivirga saccharolytica</name>
    <dbReference type="NCBI Taxonomy" id="2812953"/>
    <lineage>
        <taxon>Bacteria</taxon>
        <taxon>Pseudomonadati</taxon>
        <taxon>Balneolota</taxon>
        <taxon>Balneolia</taxon>
        <taxon>Balneolales</taxon>
        <taxon>Cyclonatronaceae</taxon>
        <taxon>Natronogracilivirga</taxon>
    </lineage>
</organism>
<keyword evidence="5 10" id="KW-0396">Initiation factor</keyword>
<dbReference type="FunFam" id="2.40.30.10:FF:000054">
    <property type="entry name" value="Translation initiation factor IF-2"/>
    <property type="match status" value="1"/>
</dbReference>
<feature type="compositionally biased region" description="Basic and acidic residues" evidence="13">
    <location>
        <begin position="102"/>
        <end position="118"/>
    </location>
</feature>
<dbReference type="Pfam" id="PF00009">
    <property type="entry name" value="GTP_EFTU"/>
    <property type="match status" value="1"/>
</dbReference>
<dbReference type="InterPro" id="IPR036925">
    <property type="entry name" value="TIF_IF2_dom3_sf"/>
</dbReference>
<feature type="compositionally biased region" description="Basic and acidic residues" evidence="13">
    <location>
        <begin position="371"/>
        <end position="387"/>
    </location>
</feature>
<feature type="compositionally biased region" description="Basic and acidic residues" evidence="13">
    <location>
        <begin position="279"/>
        <end position="296"/>
    </location>
</feature>
<dbReference type="CDD" id="cd03692">
    <property type="entry name" value="mtIF2_IVc"/>
    <property type="match status" value="1"/>
</dbReference>
<evidence type="ECO:0000256" key="9">
    <source>
        <dbReference type="ARBA" id="ARBA00025162"/>
    </source>
</evidence>
<sequence>MTAAGKPKRLFKVASEFNVSTQSIVDSLNDNGFPIENKPNAKITPEMYSALESVYGEDKAKSRDHVRAREEYEERRSTFRTSRNESVTIDSFLEPLDDLEPADEKTEKDEDLPLKPADDAESSEDQLKPSDSETQEEEDVPVPARDEQREDDTAGSDAGKEAPEVSETEPAEKQEVAEDEETAEAGSDQDFEPEEEVETDDEPEEEVEPAGKEAIQLPEADDELDIVEGDDEEEEQEPHEIIRGRKEKLAGTRVLGKIQIADPAEEGKKKKKKKGKKAKKEETKQADAVEADEKEKPKKKKIAAKRVKGDSPAADVTEEAPKSKKKKKRIKARKAPKVDDSDVESKLKETMAMLNTGGSVGRKRQKRRKQKREEMAAEREILETEKSEQEQKILEVTEFITVSDLADLLDVSPNEIIMHCMNLGMVVSINQRLEASTIELLAEQYDREVVFVDAEELTDDIEEDDDDDPADLEPRSPVVTVMGHVDHGKTSLLDFIREAKVTAGEAGGITQHIGAYEVRLPDKRNITFLDTPGHEAFTAMRARGAQVTDMVILVVAADDAVMPQTIEAINHAQAGGVPMVVAINKMDKEGSNPDRIKQQLADHNVIVEEWGGSVQIAEVSAHTGAGIDELLDKVLIEAELMELKANPNRKASGIILESKVDRGKGVVSNILIQKGTLRVGDPFVAGSYSGRVRALENEFGERIDSVGPAQPAQLTGFDGLPQAGDKIVTVQDERTAKEIAQQRQQIKREQSLRKVKHVTLDDISRRLALGEVAELNIIIKGDVDGSIEALAGALQKLSDEEVKVNIIHTGVGAITESDVLLASASDAIIIGFQVRPSANARKLAENEEIDIRLFSVIYDAVDAVRDALEGMLSPEVNEKTVATLEVLDIFKVPKVGTVAGCKVTDGKISRNTKIRLIRDGIVIYEGELASLKRFKDDVREVTSGYECGLGIKNYNDIKVGDVIEGYEVTETKRKLKQETS</sequence>
<dbReference type="AlphaFoldDB" id="A0A8J7RKW2"/>
<dbReference type="SUPFAM" id="SSF50447">
    <property type="entry name" value="Translation proteins"/>
    <property type="match status" value="2"/>
</dbReference>
<dbReference type="GO" id="GO:0005737">
    <property type="term" value="C:cytoplasm"/>
    <property type="evidence" value="ECO:0007669"/>
    <property type="project" value="UniProtKB-SubCell"/>
</dbReference>
<feature type="binding site" evidence="10">
    <location>
        <begin position="584"/>
        <end position="587"/>
    </location>
    <ligand>
        <name>GTP</name>
        <dbReference type="ChEBI" id="CHEBI:37565"/>
    </ligand>
</feature>
<dbReference type="PANTHER" id="PTHR43381">
    <property type="entry name" value="TRANSLATION INITIATION FACTOR IF-2-RELATED"/>
    <property type="match status" value="1"/>
</dbReference>
<dbReference type="InterPro" id="IPR000178">
    <property type="entry name" value="TF_IF2_bacterial-like"/>
</dbReference>
<dbReference type="EMBL" id="JAFIDN010000008">
    <property type="protein sequence ID" value="MBP3193162.1"/>
    <property type="molecule type" value="Genomic_DNA"/>
</dbReference>
<dbReference type="CDD" id="cd03702">
    <property type="entry name" value="IF2_mtIF2_II"/>
    <property type="match status" value="1"/>
</dbReference>
<comment type="caution">
    <text evidence="10">Lacks conserved residue(s) required for the propagation of feature annotation.</text>
</comment>
<feature type="compositionally biased region" description="Basic and acidic residues" evidence="13">
    <location>
        <begin position="238"/>
        <end position="250"/>
    </location>
</feature>
<dbReference type="InterPro" id="IPR006847">
    <property type="entry name" value="IF2_N"/>
</dbReference>
<evidence type="ECO:0000256" key="1">
    <source>
        <dbReference type="ARBA" id="ARBA00004496"/>
    </source>
</evidence>
<proteinExistence type="inferred from homology"/>
<dbReference type="GO" id="GO:0003924">
    <property type="term" value="F:GTPase activity"/>
    <property type="evidence" value="ECO:0007669"/>
    <property type="project" value="UniProtKB-UniRule"/>
</dbReference>
<dbReference type="PANTHER" id="PTHR43381:SF5">
    <property type="entry name" value="TR-TYPE G DOMAIN-CONTAINING PROTEIN"/>
    <property type="match status" value="1"/>
</dbReference>
<evidence type="ECO:0000256" key="3">
    <source>
        <dbReference type="ARBA" id="ARBA00020675"/>
    </source>
</evidence>
<evidence type="ECO:0000259" key="14">
    <source>
        <dbReference type="PROSITE" id="PS51722"/>
    </source>
</evidence>
<dbReference type="FunFam" id="2.40.30.10:FF:000008">
    <property type="entry name" value="Translation initiation factor IF-2"/>
    <property type="match status" value="1"/>
</dbReference>
<evidence type="ECO:0000256" key="6">
    <source>
        <dbReference type="ARBA" id="ARBA00022741"/>
    </source>
</evidence>
<feature type="compositionally biased region" description="Basic and acidic residues" evidence="13">
    <location>
        <begin position="56"/>
        <end position="77"/>
    </location>
</feature>
<dbReference type="Pfam" id="PF22042">
    <property type="entry name" value="EF-G_D2"/>
    <property type="match status" value="1"/>
</dbReference>
<feature type="compositionally biased region" description="Basic residues" evidence="13">
    <location>
        <begin position="297"/>
        <end position="306"/>
    </location>
</feature>
<dbReference type="GO" id="GO:0003743">
    <property type="term" value="F:translation initiation factor activity"/>
    <property type="evidence" value="ECO:0007669"/>
    <property type="project" value="UniProtKB-UniRule"/>
</dbReference>
<dbReference type="InterPro" id="IPR027417">
    <property type="entry name" value="P-loop_NTPase"/>
</dbReference>
<name>A0A8J7RKW2_9BACT</name>
<dbReference type="SUPFAM" id="SSF52156">
    <property type="entry name" value="Initiation factor IF2/eIF5b, domain 3"/>
    <property type="match status" value="1"/>
</dbReference>
<evidence type="ECO:0000256" key="4">
    <source>
        <dbReference type="ARBA" id="ARBA00022490"/>
    </source>
</evidence>
<evidence type="ECO:0000256" key="8">
    <source>
        <dbReference type="ARBA" id="ARBA00023134"/>
    </source>
</evidence>
<evidence type="ECO:0000256" key="2">
    <source>
        <dbReference type="ARBA" id="ARBA00007733"/>
    </source>
</evidence>
<dbReference type="NCBIfam" id="TIGR00487">
    <property type="entry name" value="IF-2"/>
    <property type="match status" value="1"/>
</dbReference>
<evidence type="ECO:0000313" key="15">
    <source>
        <dbReference type="EMBL" id="MBP3193162.1"/>
    </source>
</evidence>
<dbReference type="InterPro" id="IPR004161">
    <property type="entry name" value="EFTu-like_2"/>
</dbReference>
<dbReference type="Gene3D" id="3.40.50.300">
    <property type="entry name" value="P-loop containing nucleotide triphosphate hydrolases"/>
    <property type="match status" value="1"/>
</dbReference>
<evidence type="ECO:0000256" key="10">
    <source>
        <dbReference type="HAMAP-Rule" id="MF_00100"/>
    </source>
</evidence>
<dbReference type="Gene3D" id="3.40.50.10050">
    <property type="entry name" value="Translation initiation factor IF- 2, domain 3"/>
    <property type="match status" value="1"/>
</dbReference>
<comment type="caution">
    <text evidence="15">The sequence shown here is derived from an EMBL/GenBank/DDBJ whole genome shotgun (WGS) entry which is preliminary data.</text>
</comment>
<comment type="subcellular location">
    <subcellularLocation>
        <location evidence="1 10 12">Cytoplasm</location>
    </subcellularLocation>
</comment>
<feature type="compositionally biased region" description="Basic and acidic residues" evidence="13">
    <location>
        <begin position="336"/>
        <end position="345"/>
    </location>
</feature>
<reference evidence="15" key="1">
    <citation type="submission" date="2021-02" db="EMBL/GenBank/DDBJ databases">
        <title>Natronogracilivirga saccharolytica gen. nov. sp. nov. a new anaerobic, haloalkiliphilic carbohydrate-fermenting bacterium from soda lake and proposing of Cyclonatronumiaceae fam. nov. in the phylum Balneolaeota.</title>
        <authorList>
            <person name="Zhilina T.N."/>
            <person name="Sorokin D.Y."/>
            <person name="Zavarzina D.G."/>
            <person name="Toshchakov S.V."/>
            <person name="Kublanov I.V."/>
        </authorList>
    </citation>
    <scope>NUCLEOTIDE SEQUENCE</scope>
    <source>
        <strain evidence="15">Z-1702</strain>
    </source>
</reference>
<evidence type="ECO:0000256" key="7">
    <source>
        <dbReference type="ARBA" id="ARBA00022917"/>
    </source>
</evidence>
<comment type="function">
    <text evidence="9 10 11">One of the essential components for the initiation of protein synthesis. Protects formylmethionyl-tRNA from spontaneous hydrolysis and promotes its binding to the 30S ribosomal subunits. Also involved in the hydrolysis of GTP during the formation of the 70S ribosomal complex.</text>
</comment>
<dbReference type="InterPro" id="IPR009000">
    <property type="entry name" value="Transl_B-barrel_sf"/>
</dbReference>
<protein>
    <recommendedName>
        <fullName evidence="3 10">Translation initiation factor IF-2</fullName>
    </recommendedName>
</protein>
<dbReference type="Pfam" id="PF03144">
    <property type="entry name" value="GTP_EFTU_D2"/>
    <property type="match status" value="1"/>
</dbReference>
<dbReference type="NCBIfam" id="TIGR00231">
    <property type="entry name" value="small_GTP"/>
    <property type="match status" value="1"/>
</dbReference>
<feature type="compositionally biased region" description="Basic and acidic residues" evidence="13">
    <location>
        <begin position="144"/>
        <end position="163"/>
    </location>
</feature>
<feature type="compositionally biased region" description="Acidic residues" evidence="13">
    <location>
        <begin position="177"/>
        <end position="208"/>
    </location>
</feature>
<dbReference type="InterPro" id="IPR053905">
    <property type="entry name" value="EF-G-like_DII"/>
</dbReference>
<dbReference type="InterPro" id="IPR044145">
    <property type="entry name" value="IF2_II"/>
</dbReference>
<feature type="binding site" evidence="10">
    <location>
        <begin position="483"/>
        <end position="490"/>
    </location>
    <ligand>
        <name>GTP</name>
        <dbReference type="ChEBI" id="CHEBI:37565"/>
    </ligand>
</feature>
<feature type="compositionally biased region" description="Basic residues" evidence="13">
    <location>
        <begin position="361"/>
        <end position="370"/>
    </location>
</feature>
<keyword evidence="4 10" id="KW-0963">Cytoplasm</keyword>
<keyword evidence="7 10" id="KW-0648">Protein biosynthesis</keyword>
<feature type="binding site" evidence="10">
    <location>
        <begin position="530"/>
        <end position="534"/>
    </location>
    <ligand>
        <name>GTP</name>
        <dbReference type="ChEBI" id="CHEBI:37565"/>
    </ligand>
</feature>
<feature type="compositionally biased region" description="Basic residues" evidence="13">
    <location>
        <begin position="269"/>
        <end position="278"/>
    </location>
</feature>
<dbReference type="GO" id="GO:0005525">
    <property type="term" value="F:GTP binding"/>
    <property type="evidence" value="ECO:0007669"/>
    <property type="project" value="UniProtKB-KW"/>
</dbReference>
<feature type="compositionally biased region" description="Acidic residues" evidence="13">
    <location>
        <begin position="219"/>
        <end position="237"/>
    </location>
</feature>
<dbReference type="Gene3D" id="2.40.30.10">
    <property type="entry name" value="Translation factors"/>
    <property type="match status" value="2"/>
</dbReference>
<dbReference type="RefSeq" id="WP_210512514.1">
    <property type="nucleotide sequence ID" value="NZ_JAFIDN010000008.1"/>
</dbReference>
<accession>A0A8J7RKW2</accession>
<dbReference type="Pfam" id="PF04760">
    <property type="entry name" value="IF2_N"/>
    <property type="match status" value="1"/>
</dbReference>
<feature type="compositionally biased region" description="Basic residues" evidence="13">
    <location>
        <begin position="323"/>
        <end position="335"/>
    </location>
</feature>
<dbReference type="InterPro" id="IPR005225">
    <property type="entry name" value="Small_GTP-bd"/>
</dbReference>
<evidence type="ECO:0000256" key="13">
    <source>
        <dbReference type="SAM" id="MobiDB-lite"/>
    </source>
</evidence>
<dbReference type="Pfam" id="PF11987">
    <property type="entry name" value="IF-2"/>
    <property type="match status" value="1"/>
</dbReference>
<comment type="similarity">
    <text evidence="2 10 11">Belongs to the TRAFAC class translation factor GTPase superfamily. Classic translation factor GTPase family. IF-2 subfamily.</text>
</comment>
<dbReference type="FunFam" id="3.40.50.300:FF:000019">
    <property type="entry name" value="Translation initiation factor IF-2"/>
    <property type="match status" value="1"/>
</dbReference>
<dbReference type="InterPro" id="IPR015760">
    <property type="entry name" value="TIF_IF2"/>
</dbReference>
<dbReference type="SUPFAM" id="SSF52540">
    <property type="entry name" value="P-loop containing nucleoside triphosphate hydrolases"/>
    <property type="match status" value="1"/>
</dbReference>
<keyword evidence="16" id="KW-1185">Reference proteome</keyword>
<feature type="domain" description="Tr-type G" evidence="14">
    <location>
        <begin position="474"/>
        <end position="644"/>
    </location>
</feature>
<dbReference type="PROSITE" id="PS51722">
    <property type="entry name" value="G_TR_2"/>
    <property type="match status" value="1"/>
</dbReference>
<gene>
    <name evidence="10 15" type="primary">infB</name>
    <name evidence="15" type="ORF">NATSA_10845</name>
</gene>
<dbReference type="FunFam" id="3.40.50.10050:FF:000001">
    <property type="entry name" value="Translation initiation factor IF-2"/>
    <property type="match status" value="1"/>
</dbReference>
<dbReference type="CDD" id="cd01887">
    <property type="entry name" value="IF2_eIF5B"/>
    <property type="match status" value="1"/>
</dbReference>
<feature type="compositionally biased region" description="Polar residues" evidence="13">
    <location>
        <begin position="79"/>
        <end position="89"/>
    </location>
</feature>
<evidence type="ECO:0000313" key="16">
    <source>
        <dbReference type="Proteomes" id="UP000673975"/>
    </source>
</evidence>
<feature type="region of interest" description="Disordered" evidence="13">
    <location>
        <begin position="357"/>
        <end position="387"/>
    </location>
</feature>
<evidence type="ECO:0000256" key="12">
    <source>
        <dbReference type="RuleBase" id="RU000645"/>
    </source>
</evidence>
<evidence type="ECO:0000256" key="11">
    <source>
        <dbReference type="RuleBase" id="RU000644"/>
    </source>
</evidence>
<keyword evidence="8 10" id="KW-0342">GTP-binding</keyword>
<evidence type="ECO:0000256" key="5">
    <source>
        <dbReference type="ARBA" id="ARBA00022540"/>
    </source>
</evidence>
<dbReference type="InterPro" id="IPR000795">
    <property type="entry name" value="T_Tr_GTP-bd_dom"/>
</dbReference>
<dbReference type="Proteomes" id="UP000673975">
    <property type="component" value="Unassembled WGS sequence"/>
</dbReference>
<dbReference type="InterPro" id="IPR023115">
    <property type="entry name" value="TIF_IF2_dom3"/>
</dbReference>